<evidence type="ECO:0000256" key="5">
    <source>
        <dbReference type="ARBA" id="ARBA00023015"/>
    </source>
</evidence>
<keyword evidence="6" id="KW-0804">Transcription</keyword>
<dbReference type="InterPro" id="IPR036217">
    <property type="entry name" value="MethylDNA_cys_MeTrfase_DNAb"/>
</dbReference>
<protein>
    <submittedName>
        <fullName evidence="10">6-O-methylguanine DNA methyltransferase</fullName>
    </submittedName>
</protein>
<dbReference type="Gene3D" id="1.10.10.10">
    <property type="entry name" value="Winged helix-like DNA-binding domain superfamily/Winged helix DNA-binding domain"/>
    <property type="match status" value="1"/>
</dbReference>
<evidence type="ECO:0000256" key="4">
    <source>
        <dbReference type="ARBA" id="ARBA00022763"/>
    </source>
</evidence>
<comment type="caution">
    <text evidence="10">The sequence shown here is derived from an EMBL/GenBank/DDBJ whole genome shotgun (WGS) entry which is preliminary data.</text>
</comment>
<dbReference type="InterPro" id="IPR009057">
    <property type="entry name" value="Homeodomain-like_sf"/>
</dbReference>
<organism evidence="10 11">
    <name type="scientific">Photobacterium swingsii</name>
    <dbReference type="NCBI Taxonomy" id="680026"/>
    <lineage>
        <taxon>Bacteria</taxon>
        <taxon>Pseudomonadati</taxon>
        <taxon>Pseudomonadota</taxon>
        <taxon>Gammaproteobacteria</taxon>
        <taxon>Vibrionales</taxon>
        <taxon>Vibrionaceae</taxon>
        <taxon>Photobacterium</taxon>
    </lineage>
</organism>
<dbReference type="PROSITE" id="PS00374">
    <property type="entry name" value="MGMT"/>
    <property type="match status" value="1"/>
</dbReference>
<dbReference type="EMBL" id="PYLZ01000003">
    <property type="protein sequence ID" value="PSW25411.1"/>
    <property type="molecule type" value="Genomic_DNA"/>
</dbReference>
<dbReference type="InterPro" id="IPR036631">
    <property type="entry name" value="MGMT_N_sf"/>
</dbReference>
<keyword evidence="2 10" id="KW-0489">Methyltransferase</keyword>
<dbReference type="GO" id="GO:0003908">
    <property type="term" value="F:methylated-DNA-[protein]-cysteine S-methyltransferase activity"/>
    <property type="evidence" value="ECO:0007669"/>
    <property type="project" value="UniProtKB-EC"/>
</dbReference>
<name>A0A0J8Y2I4_9GAMM</name>
<dbReference type="GO" id="GO:0043565">
    <property type="term" value="F:sequence-specific DNA binding"/>
    <property type="evidence" value="ECO:0007669"/>
    <property type="project" value="InterPro"/>
</dbReference>
<keyword evidence="3 10" id="KW-0808">Transferase</keyword>
<keyword evidence="4" id="KW-0227">DNA damage</keyword>
<dbReference type="OrthoDB" id="9811249at2"/>
<dbReference type="SMART" id="SM00342">
    <property type="entry name" value="HTH_ARAC"/>
    <property type="match status" value="1"/>
</dbReference>
<evidence type="ECO:0000313" key="10">
    <source>
        <dbReference type="EMBL" id="PSW25411.1"/>
    </source>
</evidence>
<evidence type="ECO:0000256" key="2">
    <source>
        <dbReference type="ARBA" id="ARBA00022603"/>
    </source>
</evidence>
<evidence type="ECO:0000256" key="3">
    <source>
        <dbReference type="ARBA" id="ARBA00022679"/>
    </source>
</evidence>
<evidence type="ECO:0000256" key="8">
    <source>
        <dbReference type="ARBA" id="ARBA00049348"/>
    </source>
</evidence>
<dbReference type="Pfam" id="PF01035">
    <property type="entry name" value="DNA_binding_1"/>
    <property type="match status" value="1"/>
</dbReference>
<proteinExistence type="predicted"/>
<dbReference type="PANTHER" id="PTHR10815">
    <property type="entry name" value="METHYLATED-DNA--PROTEIN-CYSTEINE METHYLTRANSFERASE"/>
    <property type="match status" value="1"/>
</dbReference>
<dbReference type="Gene3D" id="3.30.160.70">
    <property type="entry name" value="Methylated DNA-protein cysteine methyltransferase domain"/>
    <property type="match status" value="1"/>
</dbReference>
<sequence length="284" mass="31953">MSNSESHRHYHVVEQAINFIHRNFEHQPTLAEIAQSVHMSEHHLQRVFSEWAGISPKRFLQVVTKQAALDALKQTRNLMEASQSVGLSGTSRLHDLMVTCEAMTPGEIKKGGQGVSIQYGVVVTPFDEAVIAWTDRGICFLQFADNHEKNMIDELYRQWPNGTFKINSEQAQAYSDTIFSVEPDKKLARGKIHLVLKGTNFQVKVWEAMINTHSGQRLSYSQVAQLMGSPKASRAVGTALATNTIGYLIPCHRVIKSNGELGNYRWRPNRKAAILAWENVAKDK</sequence>
<dbReference type="GO" id="GO:0032259">
    <property type="term" value="P:methylation"/>
    <property type="evidence" value="ECO:0007669"/>
    <property type="project" value="UniProtKB-KW"/>
</dbReference>
<evidence type="ECO:0000256" key="7">
    <source>
        <dbReference type="ARBA" id="ARBA00023204"/>
    </source>
</evidence>
<feature type="domain" description="HTH araC/xylS-type" evidence="9">
    <location>
        <begin position="14"/>
        <end position="111"/>
    </location>
</feature>
<dbReference type="SUPFAM" id="SSF46689">
    <property type="entry name" value="Homeodomain-like"/>
    <property type="match status" value="1"/>
</dbReference>
<reference evidence="10 11" key="1">
    <citation type="submission" date="2018-01" db="EMBL/GenBank/DDBJ databases">
        <title>Whole genome sequencing of Histamine producing bacteria.</title>
        <authorList>
            <person name="Butler K."/>
        </authorList>
    </citation>
    <scope>NUCLEOTIDE SEQUENCE [LARGE SCALE GENOMIC DNA]</scope>
    <source>
        <strain evidence="10 11">DSM 24669</strain>
    </source>
</reference>
<dbReference type="InterPro" id="IPR036388">
    <property type="entry name" value="WH-like_DNA-bd_sf"/>
</dbReference>
<keyword evidence="5" id="KW-0805">Transcription regulation</keyword>
<dbReference type="STRING" id="680026.AB733_03180"/>
<keyword evidence="7" id="KW-0234">DNA repair</keyword>
<dbReference type="InterPro" id="IPR018060">
    <property type="entry name" value="HTH_AraC"/>
</dbReference>
<evidence type="ECO:0000313" key="11">
    <source>
        <dbReference type="Proteomes" id="UP000240481"/>
    </source>
</evidence>
<comment type="catalytic activity">
    <reaction evidence="8">
        <text>a 6-O-methyl-2'-deoxyguanosine in DNA + L-cysteinyl-[protein] = S-methyl-L-cysteinyl-[protein] + a 2'-deoxyguanosine in DNA</text>
        <dbReference type="Rhea" id="RHEA:24000"/>
        <dbReference type="Rhea" id="RHEA-COMP:10131"/>
        <dbReference type="Rhea" id="RHEA-COMP:10132"/>
        <dbReference type="Rhea" id="RHEA-COMP:11367"/>
        <dbReference type="Rhea" id="RHEA-COMP:11368"/>
        <dbReference type="ChEBI" id="CHEBI:29950"/>
        <dbReference type="ChEBI" id="CHEBI:82612"/>
        <dbReference type="ChEBI" id="CHEBI:85445"/>
        <dbReference type="ChEBI" id="CHEBI:85448"/>
        <dbReference type="EC" id="2.1.1.63"/>
    </reaction>
</comment>
<dbReference type="GO" id="GO:0003700">
    <property type="term" value="F:DNA-binding transcription factor activity"/>
    <property type="evidence" value="ECO:0007669"/>
    <property type="project" value="InterPro"/>
</dbReference>
<evidence type="ECO:0000256" key="6">
    <source>
        <dbReference type="ARBA" id="ARBA00023163"/>
    </source>
</evidence>
<keyword evidence="11" id="KW-1185">Reference proteome</keyword>
<dbReference type="InterPro" id="IPR014048">
    <property type="entry name" value="MethylDNA_cys_MeTrfase_DNA-bd"/>
</dbReference>
<dbReference type="AlphaFoldDB" id="A0A0J8Y2I4"/>
<gene>
    <name evidence="10" type="ORF">C9I94_07095</name>
</gene>
<comment type="catalytic activity">
    <reaction evidence="1">
        <text>a 4-O-methyl-thymidine in DNA + L-cysteinyl-[protein] = a thymidine in DNA + S-methyl-L-cysteinyl-[protein]</text>
        <dbReference type="Rhea" id="RHEA:53428"/>
        <dbReference type="Rhea" id="RHEA-COMP:10131"/>
        <dbReference type="Rhea" id="RHEA-COMP:10132"/>
        <dbReference type="Rhea" id="RHEA-COMP:13555"/>
        <dbReference type="Rhea" id="RHEA-COMP:13556"/>
        <dbReference type="ChEBI" id="CHEBI:29950"/>
        <dbReference type="ChEBI" id="CHEBI:82612"/>
        <dbReference type="ChEBI" id="CHEBI:137386"/>
        <dbReference type="ChEBI" id="CHEBI:137387"/>
        <dbReference type="EC" id="2.1.1.63"/>
    </reaction>
</comment>
<evidence type="ECO:0000259" key="9">
    <source>
        <dbReference type="PROSITE" id="PS01124"/>
    </source>
</evidence>
<dbReference type="GO" id="GO:0006281">
    <property type="term" value="P:DNA repair"/>
    <property type="evidence" value="ECO:0007669"/>
    <property type="project" value="UniProtKB-KW"/>
</dbReference>
<dbReference type="Pfam" id="PF12833">
    <property type="entry name" value="HTH_18"/>
    <property type="match status" value="1"/>
</dbReference>
<dbReference type="CDD" id="cd06445">
    <property type="entry name" value="ATase"/>
    <property type="match status" value="1"/>
</dbReference>
<dbReference type="Proteomes" id="UP000240481">
    <property type="component" value="Unassembled WGS sequence"/>
</dbReference>
<dbReference type="Gene3D" id="1.10.10.60">
    <property type="entry name" value="Homeodomain-like"/>
    <property type="match status" value="1"/>
</dbReference>
<dbReference type="PANTHER" id="PTHR10815:SF13">
    <property type="entry name" value="METHYLATED-DNA--PROTEIN-CYSTEINE METHYLTRANSFERASE"/>
    <property type="match status" value="1"/>
</dbReference>
<dbReference type="PROSITE" id="PS01124">
    <property type="entry name" value="HTH_ARAC_FAMILY_2"/>
    <property type="match status" value="1"/>
</dbReference>
<accession>A0A0J8Y2I4</accession>
<dbReference type="RefSeq" id="WP_048897464.1">
    <property type="nucleotide sequence ID" value="NZ_AP024853.1"/>
</dbReference>
<dbReference type="NCBIfam" id="TIGR00589">
    <property type="entry name" value="ogt"/>
    <property type="match status" value="1"/>
</dbReference>
<dbReference type="InterPro" id="IPR001497">
    <property type="entry name" value="MethylDNA_cys_MeTrfase_AS"/>
</dbReference>
<evidence type="ECO:0000256" key="1">
    <source>
        <dbReference type="ARBA" id="ARBA00001286"/>
    </source>
</evidence>
<dbReference type="SUPFAM" id="SSF46767">
    <property type="entry name" value="Methylated DNA-protein cysteine methyltransferase, C-terminal domain"/>
    <property type="match status" value="1"/>
</dbReference>
<dbReference type="SUPFAM" id="SSF53155">
    <property type="entry name" value="Methylated DNA-protein cysteine methyltransferase domain"/>
    <property type="match status" value="1"/>
</dbReference>